<evidence type="ECO:0000256" key="1">
    <source>
        <dbReference type="SAM" id="MobiDB-lite"/>
    </source>
</evidence>
<feature type="region of interest" description="Disordered" evidence="1">
    <location>
        <begin position="167"/>
        <end position="191"/>
    </location>
</feature>
<feature type="region of interest" description="Disordered" evidence="1">
    <location>
        <begin position="283"/>
        <end position="341"/>
    </location>
</feature>
<sequence>MCNQDPSLTSPLHHINLLGLRALPSAAPVRGWPPTGPQSGATRFWDPAELAGAPARGKAVSSSSAGARSPFPGARLSTGFVPGRLEVTARESMAGAWSRVRVQERREAEPGDGSEHEDRRERAGHRQARPVVTKEADTAESGKYAVGAIAARNGQQGQRGEWVSLDVPADPQREGGPSRTSNPQEWAPGYKSRHAGGLRLLRCPGAAKHHAASTARLTEPTRDPRNRPAVEHVRRLLGCGLAPTVGLGRGCQPSKAGQQSLFQLLPWKFKCWDWRSTGAGPEPGLRRLGLLGSGTPGRTHRGQIGGSRSKNHEVLPGSYCGAESSVHPAGRGAQLHDRSPWSWPDAAVKTRSKVRGIKRRLSWYCSPRLGEQSIVGAGGLSAYGMGDPVPAGALESGQRVLSHCRQG</sequence>
<feature type="compositionally biased region" description="Basic and acidic residues" evidence="1">
    <location>
        <begin position="219"/>
        <end position="228"/>
    </location>
</feature>
<feature type="region of interest" description="Disordered" evidence="1">
    <location>
        <begin position="206"/>
        <end position="228"/>
    </location>
</feature>
<accession>A0ABN8Z0E4</accession>
<feature type="compositionally biased region" description="Basic and acidic residues" evidence="1">
    <location>
        <begin position="101"/>
        <end position="121"/>
    </location>
</feature>
<dbReference type="Proteomes" id="UP001176941">
    <property type="component" value="Chromosome 26"/>
</dbReference>
<reference evidence="2" key="1">
    <citation type="submission" date="2023-04" db="EMBL/GenBank/DDBJ databases">
        <authorList>
            <consortium name="ELIXIR-Norway"/>
        </authorList>
    </citation>
    <scope>NUCLEOTIDE SEQUENCE [LARGE SCALE GENOMIC DNA]</scope>
</reference>
<dbReference type="EMBL" id="OX459962">
    <property type="protein sequence ID" value="CAI9167317.1"/>
    <property type="molecule type" value="Genomic_DNA"/>
</dbReference>
<evidence type="ECO:0000313" key="3">
    <source>
        <dbReference type="Proteomes" id="UP001176941"/>
    </source>
</evidence>
<feature type="region of interest" description="Disordered" evidence="1">
    <location>
        <begin position="101"/>
        <end position="139"/>
    </location>
</feature>
<keyword evidence="3" id="KW-1185">Reference proteome</keyword>
<proteinExistence type="predicted"/>
<gene>
    <name evidence="2" type="ORF">MRATA1EN1_LOCUS16279</name>
</gene>
<evidence type="ECO:0000313" key="2">
    <source>
        <dbReference type="EMBL" id="CAI9167317.1"/>
    </source>
</evidence>
<feature type="region of interest" description="Disordered" evidence="1">
    <location>
        <begin position="55"/>
        <end position="77"/>
    </location>
</feature>
<protein>
    <submittedName>
        <fullName evidence="2">Uncharacterized protein</fullName>
    </submittedName>
</protein>
<organism evidence="2 3">
    <name type="scientific">Rangifer tarandus platyrhynchus</name>
    <name type="common">Svalbard reindeer</name>
    <dbReference type="NCBI Taxonomy" id="3082113"/>
    <lineage>
        <taxon>Eukaryota</taxon>
        <taxon>Metazoa</taxon>
        <taxon>Chordata</taxon>
        <taxon>Craniata</taxon>
        <taxon>Vertebrata</taxon>
        <taxon>Euteleostomi</taxon>
        <taxon>Mammalia</taxon>
        <taxon>Eutheria</taxon>
        <taxon>Laurasiatheria</taxon>
        <taxon>Artiodactyla</taxon>
        <taxon>Ruminantia</taxon>
        <taxon>Pecora</taxon>
        <taxon>Cervidae</taxon>
        <taxon>Odocoileinae</taxon>
        <taxon>Rangifer</taxon>
    </lineage>
</organism>
<name>A0ABN8Z0E4_RANTA</name>